<name>A0ACB9NGG2_BAUVA</name>
<comment type="caution">
    <text evidence="1">The sequence shown here is derived from an EMBL/GenBank/DDBJ whole genome shotgun (WGS) entry which is preliminary data.</text>
</comment>
<organism evidence="1 2">
    <name type="scientific">Bauhinia variegata</name>
    <name type="common">Purple orchid tree</name>
    <name type="synonym">Phanera variegata</name>
    <dbReference type="NCBI Taxonomy" id="167791"/>
    <lineage>
        <taxon>Eukaryota</taxon>
        <taxon>Viridiplantae</taxon>
        <taxon>Streptophyta</taxon>
        <taxon>Embryophyta</taxon>
        <taxon>Tracheophyta</taxon>
        <taxon>Spermatophyta</taxon>
        <taxon>Magnoliopsida</taxon>
        <taxon>eudicotyledons</taxon>
        <taxon>Gunneridae</taxon>
        <taxon>Pentapetalae</taxon>
        <taxon>rosids</taxon>
        <taxon>fabids</taxon>
        <taxon>Fabales</taxon>
        <taxon>Fabaceae</taxon>
        <taxon>Cercidoideae</taxon>
        <taxon>Cercideae</taxon>
        <taxon>Bauhiniinae</taxon>
        <taxon>Bauhinia</taxon>
    </lineage>
</organism>
<gene>
    <name evidence="1" type="ORF">L6164_014213</name>
</gene>
<keyword evidence="2" id="KW-1185">Reference proteome</keyword>
<evidence type="ECO:0000313" key="2">
    <source>
        <dbReference type="Proteomes" id="UP000828941"/>
    </source>
</evidence>
<protein>
    <submittedName>
        <fullName evidence="1">Uncharacterized protein</fullName>
    </submittedName>
</protein>
<reference evidence="1 2" key="1">
    <citation type="journal article" date="2022" name="DNA Res.">
        <title>Chromosomal-level genome assembly of the orchid tree Bauhinia variegata (Leguminosae; Cercidoideae) supports the allotetraploid origin hypothesis of Bauhinia.</title>
        <authorList>
            <person name="Zhong Y."/>
            <person name="Chen Y."/>
            <person name="Zheng D."/>
            <person name="Pang J."/>
            <person name="Liu Y."/>
            <person name="Luo S."/>
            <person name="Meng S."/>
            <person name="Qian L."/>
            <person name="Wei D."/>
            <person name="Dai S."/>
            <person name="Zhou R."/>
        </authorList>
    </citation>
    <scope>NUCLEOTIDE SEQUENCE [LARGE SCALE GENOMIC DNA]</scope>
    <source>
        <strain evidence="1">BV-YZ2020</strain>
    </source>
</reference>
<accession>A0ACB9NGG2</accession>
<dbReference type="Proteomes" id="UP000828941">
    <property type="component" value="Chromosome 6"/>
</dbReference>
<dbReference type="EMBL" id="CM039431">
    <property type="protein sequence ID" value="KAI4335578.1"/>
    <property type="molecule type" value="Genomic_DNA"/>
</dbReference>
<proteinExistence type="predicted"/>
<sequence>MRNVIKGGIWEAQIRLFSDKKEEPFRGCANSVSRKYQNGNFTLAPSHLARTEFFTPFLIYTLINHHCLTASVSEEEKKKEMMKKAKLGIDWKYMHVYIYIERERDRQRRFIYHICMCVAAREELFENRNHNHQLLAANQRGATALKTPVPL</sequence>
<evidence type="ECO:0000313" key="1">
    <source>
        <dbReference type="EMBL" id="KAI4335578.1"/>
    </source>
</evidence>